<accession>A0A0A9AJA1</accession>
<reference evidence="1" key="1">
    <citation type="submission" date="2014-09" db="EMBL/GenBank/DDBJ databases">
        <authorList>
            <person name="Magalhaes I.L.F."/>
            <person name="Oliveira U."/>
            <person name="Santos F.R."/>
            <person name="Vidigal T.H.D.A."/>
            <person name="Brescovit A.D."/>
            <person name="Santos A.J."/>
        </authorList>
    </citation>
    <scope>NUCLEOTIDE SEQUENCE</scope>
    <source>
        <tissue evidence="1">Shoot tissue taken approximately 20 cm above the soil surface</tissue>
    </source>
</reference>
<reference evidence="1" key="2">
    <citation type="journal article" date="2015" name="Data Brief">
        <title>Shoot transcriptome of the giant reed, Arundo donax.</title>
        <authorList>
            <person name="Barrero R.A."/>
            <person name="Guerrero F.D."/>
            <person name="Moolhuijzen P."/>
            <person name="Goolsby J.A."/>
            <person name="Tidwell J."/>
            <person name="Bellgard S.E."/>
            <person name="Bellgard M.I."/>
        </authorList>
    </citation>
    <scope>NUCLEOTIDE SEQUENCE</scope>
    <source>
        <tissue evidence="1">Shoot tissue taken approximately 20 cm above the soil surface</tissue>
    </source>
</reference>
<dbReference type="EMBL" id="GBRH01246116">
    <property type="protein sequence ID" value="JAD51779.1"/>
    <property type="molecule type" value="Transcribed_RNA"/>
</dbReference>
<organism evidence="1">
    <name type="scientific">Arundo donax</name>
    <name type="common">Giant reed</name>
    <name type="synonym">Donax arundinaceus</name>
    <dbReference type="NCBI Taxonomy" id="35708"/>
    <lineage>
        <taxon>Eukaryota</taxon>
        <taxon>Viridiplantae</taxon>
        <taxon>Streptophyta</taxon>
        <taxon>Embryophyta</taxon>
        <taxon>Tracheophyta</taxon>
        <taxon>Spermatophyta</taxon>
        <taxon>Magnoliopsida</taxon>
        <taxon>Liliopsida</taxon>
        <taxon>Poales</taxon>
        <taxon>Poaceae</taxon>
        <taxon>PACMAD clade</taxon>
        <taxon>Arundinoideae</taxon>
        <taxon>Arundineae</taxon>
        <taxon>Arundo</taxon>
    </lineage>
</organism>
<protein>
    <submittedName>
        <fullName evidence="1">Uncharacterized protein</fullName>
    </submittedName>
</protein>
<dbReference type="AlphaFoldDB" id="A0A0A9AJA1"/>
<proteinExistence type="predicted"/>
<name>A0A0A9AJA1_ARUDO</name>
<evidence type="ECO:0000313" key="1">
    <source>
        <dbReference type="EMBL" id="JAD51779.1"/>
    </source>
</evidence>
<sequence>MEEATCGVLRHSGHNGGGDAWWALHGRVLLPESGDELAATG</sequence>